<proteinExistence type="predicted"/>
<feature type="region of interest" description="Disordered" evidence="1">
    <location>
        <begin position="510"/>
        <end position="532"/>
    </location>
</feature>
<gene>
    <name evidence="2" type="ORF">J2S55_005624</name>
</gene>
<accession>A0ABT9RAS5</accession>
<reference evidence="2 3" key="1">
    <citation type="submission" date="2023-07" db="EMBL/GenBank/DDBJ databases">
        <title>Sequencing the genomes of 1000 actinobacteria strains.</title>
        <authorList>
            <person name="Klenk H.-P."/>
        </authorList>
    </citation>
    <scope>NUCLEOTIDE SEQUENCE [LARGE SCALE GENOMIC DNA]</scope>
    <source>
        <strain evidence="2 3">DSM 44109</strain>
    </source>
</reference>
<dbReference type="InterPro" id="IPR046828">
    <property type="entry name" value="RepSA"/>
</dbReference>
<evidence type="ECO:0000313" key="2">
    <source>
        <dbReference type="EMBL" id="MDP9866358.1"/>
    </source>
</evidence>
<comment type="caution">
    <text evidence="2">The sequence shown here is derived from an EMBL/GenBank/DDBJ whole genome shotgun (WGS) entry which is preliminary data.</text>
</comment>
<feature type="compositionally biased region" description="Basic and acidic residues" evidence="1">
    <location>
        <begin position="1"/>
        <end position="19"/>
    </location>
</feature>
<dbReference type="Pfam" id="PF20199">
    <property type="entry name" value="RepSA"/>
    <property type="match status" value="1"/>
</dbReference>
<evidence type="ECO:0000313" key="3">
    <source>
        <dbReference type="Proteomes" id="UP001230426"/>
    </source>
</evidence>
<protein>
    <recommendedName>
        <fullName evidence="4">Replication initiation protein</fullName>
    </recommendedName>
</protein>
<dbReference type="EMBL" id="JAUSRB010000002">
    <property type="protein sequence ID" value="MDP9866358.1"/>
    <property type="molecule type" value="Genomic_DNA"/>
</dbReference>
<evidence type="ECO:0008006" key="4">
    <source>
        <dbReference type="Google" id="ProtNLM"/>
    </source>
</evidence>
<organism evidence="2 3">
    <name type="scientific">Streptosporangium brasiliense</name>
    <dbReference type="NCBI Taxonomy" id="47480"/>
    <lineage>
        <taxon>Bacteria</taxon>
        <taxon>Bacillati</taxon>
        <taxon>Actinomycetota</taxon>
        <taxon>Actinomycetes</taxon>
        <taxon>Streptosporangiales</taxon>
        <taxon>Streptosporangiaceae</taxon>
        <taxon>Streptosporangium</taxon>
    </lineage>
</organism>
<feature type="region of interest" description="Disordered" evidence="1">
    <location>
        <begin position="1"/>
        <end position="29"/>
    </location>
</feature>
<dbReference type="RefSeq" id="WP_306866936.1">
    <property type="nucleotide sequence ID" value="NZ_JAUSRB010000002.1"/>
</dbReference>
<sequence length="532" mass="58651">MSMHEEMVIMGKEEQHHDSPGAGGGAVQPGHPEWMIDVMRLVNDPGYDRWRSMVAATGGCAHPIHLAGESLIVDAATGEVLHGYRTTDEVRGHLLVACGNRRASVCPSCSKVYQADTFQLIRAGLSGGKGTPETVSAHPRAFVTLTAPSFGPVHTRREKSGTVRACRPRNRDKACEHGRPVGCHFRHESGDERLGQPICADCYDYTGAVLWQAHAGALWHRFTLEMRRTLASEAGMSRAEFGKRVRVSFAKVAEYQRRGLVHFHTVIRLDGPEGSADVPPDWADHHLLVRAIPSAVRRVMVRSPESGMGRRELRWGDQLDIRPILLDRGADGLSERAVASYIAKYATKGAEASGTVDHRLSCPACKGRGRLSMAASCGRCRGTGLKPGLYLDALPVTEHARRMIRTCWELGARREFTALRLRPWAHMLGFRGHFSTKSRRYSTTLGDLRQARAAHRAQQAREWHGLPALGDETTLVLGHWRFAGSGYTPGEEIMAADVRQRVAMARSIEAERAKRTEGEQSAGWQDGGCDDR</sequence>
<dbReference type="Proteomes" id="UP001230426">
    <property type="component" value="Unassembled WGS sequence"/>
</dbReference>
<keyword evidence="3" id="KW-1185">Reference proteome</keyword>
<name>A0ABT9RAS5_9ACTN</name>
<evidence type="ECO:0000256" key="1">
    <source>
        <dbReference type="SAM" id="MobiDB-lite"/>
    </source>
</evidence>